<sequence>MTTRTHHIKHMSWTAFETRKQATQLAILPAGAMEGYGPHLPLGADTLVATRLAELVAARTGGLIGPVLEAGDSSMLAEFPGTIAIRPESFKQYVSDVVESLLKWGFTDLLVINGHAGNVPMYSQLAYALRERGGIRMAQIDVWRFIKTVDEGILESGALAHSHAGEAGTSVLLAVCPELVDLTRTMDVKRAQPDLYPEIMKYGKLSDNSKWGTMGNSTIASAQKGEQLVARAVDRILHFLRDHWSIADKGGQHEQ</sequence>
<dbReference type="PANTHER" id="PTHR35005:SF1">
    <property type="entry name" value="2-AMINO-5-FORMYLAMINO-6-RIBOSYLAMINOPYRIMIDIN-4(3H)-ONE 5'-MONOPHOSPHATE DEFORMYLASE"/>
    <property type="match status" value="1"/>
</dbReference>
<dbReference type="PANTHER" id="PTHR35005">
    <property type="entry name" value="3-DEHYDRO-SCYLLO-INOSOSE HYDROLASE"/>
    <property type="match status" value="1"/>
</dbReference>
<dbReference type="Gene3D" id="3.40.50.10310">
    <property type="entry name" value="Creatininase"/>
    <property type="match status" value="1"/>
</dbReference>
<dbReference type="SUPFAM" id="SSF102215">
    <property type="entry name" value="Creatininase"/>
    <property type="match status" value="1"/>
</dbReference>
<dbReference type="GO" id="GO:0046872">
    <property type="term" value="F:metal ion binding"/>
    <property type="evidence" value="ECO:0007669"/>
    <property type="project" value="UniProtKB-KW"/>
</dbReference>
<evidence type="ECO:0000256" key="2">
    <source>
        <dbReference type="ARBA" id="ARBA00022723"/>
    </source>
</evidence>
<comment type="cofactor">
    <cofactor evidence="1">
        <name>Zn(2+)</name>
        <dbReference type="ChEBI" id="CHEBI:29105"/>
    </cofactor>
</comment>
<proteinExistence type="inferred from homology"/>
<protein>
    <submittedName>
        <fullName evidence="6">Creatininase family protein</fullName>
    </submittedName>
</protein>
<evidence type="ECO:0000313" key="6">
    <source>
        <dbReference type="EMBL" id="MBD2845389.1"/>
    </source>
</evidence>
<dbReference type="GO" id="GO:0009231">
    <property type="term" value="P:riboflavin biosynthetic process"/>
    <property type="evidence" value="ECO:0007669"/>
    <property type="project" value="TreeGrafter"/>
</dbReference>
<dbReference type="InterPro" id="IPR003785">
    <property type="entry name" value="Creatininase/forma_Hydrolase"/>
</dbReference>
<dbReference type="Proteomes" id="UP000621560">
    <property type="component" value="Unassembled WGS sequence"/>
</dbReference>
<accession>A0A927BTS7</accession>
<evidence type="ECO:0000256" key="3">
    <source>
        <dbReference type="ARBA" id="ARBA00022801"/>
    </source>
</evidence>
<dbReference type="InterPro" id="IPR024087">
    <property type="entry name" value="Creatininase-like_sf"/>
</dbReference>
<evidence type="ECO:0000313" key="7">
    <source>
        <dbReference type="Proteomes" id="UP000621560"/>
    </source>
</evidence>
<evidence type="ECO:0000256" key="5">
    <source>
        <dbReference type="ARBA" id="ARBA00024029"/>
    </source>
</evidence>
<dbReference type="GO" id="GO:0016811">
    <property type="term" value="F:hydrolase activity, acting on carbon-nitrogen (but not peptide) bonds, in linear amides"/>
    <property type="evidence" value="ECO:0007669"/>
    <property type="project" value="TreeGrafter"/>
</dbReference>
<reference evidence="6" key="1">
    <citation type="submission" date="2020-09" db="EMBL/GenBank/DDBJ databases">
        <title>A novel bacterium of genus Paenibacillus, isolated from South China Sea.</title>
        <authorList>
            <person name="Huang H."/>
            <person name="Mo K."/>
            <person name="Hu Y."/>
        </authorList>
    </citation>
    <scope>NUCLEOTIDE SEQUENCE</scope>
    <source>
        <strain evidence="6">IB182496</strain>
    </source>
</reference>
<organism evidence="6 7">
    <name type="scientific">Paenibacillus sabuli</name>
    <dbReference type="NCBI Taxonomy" id="2772509"/>
    <lineage>
        <taxon>Bacteria</taxon>
        <taxon>Bacillati</taxon>
        <taxon>Bacillota</taxon>
        <taxon>Bacilli</taxon>
        <taxon>Bacillales</taxon>
        <taxon>Paenibacillaceae</taxon>
        <taxon>Paenibacillus</taxon>
    </lineage>
</organism>
<dbReference type="Pfam" id="PF02633">
    <property type="entry name" value="Creatininase"/>
    <property type="match status" value="1"/>
</dbReference>
<keyword evidence="4" id="KW-0862">Zinc</keyword>
<comment type="caution">
    <text evidence="6">The sequence shown here is derived from an EMBL/GenBank/DDBJ whole genome shotgun (WGS) entry which is preliminary data.</text>
</comment>
<gene>
    <name evidence="6" type="ORF">IDH44_09320</name>
</gene>
<dbReference type="EMBL" id="JACXIZ010000015">
    <property type="protein sequence ID" value="MBD2845389.1"/>
    <property type="molecule type" value="Genomic_DNA"/>
</dbReference>
<dbReference type="RefSeq" id="WP_190916953.1">
    <property type="nucleotide sequence ID" value="NZ_JACXIZ010000015.1"/>
</dbReference>
<comment type="similarity">
    <text evidence="5">Belongs to the creatininase superfamily.</text>
</comment>
<keyword evidence="3" id="KW-0378">Hydrolase</keyword>
<evidence type="ECO:0000256" key="1">
    <source>
        <dbReference type="ARBA" id="ARBA00001947"/>
    </source>
</evidence>
<dbReference type="AlphaFoldDB" id="A0A927BTS7"/>
<keyword evidence="7" id="KW-1185">Reference proteome</keyword>
<name>A0A927BTS7_9BACL</name>
<keyword evidence="2" id="KW-0479">Metal-binding</keyword>
<evidence type="ECO:0000256" key="4">
    <source>
        <dbReference type="ARBA" id="ARBA00022833"/>
    </source>
</evidence>